<dbReference type="AlphaFoldDB" id="A0A4Q2DLG3"/>
<keyword evidence="3" id="KW-1185">Reference proteome</keyword>
<evidence type="ECO:0000313" key="2">
    <source>
        <dbReference type="EMBL" id="RXW20789.1"/>
    </source>
</evidence>
<dbReference type="EMBL" id="SDEE01000133">
    <property type="protein sequence ID" value="RXW20789.1"/>
    <property type="molecule type" value="Genomic_DNA"/>
</dbReference>
<sequence length="77" mass="8561">MASETYYSSLYDPLLQLPDADQTSQEDFSTYEGAPVHSQMPDFRNATAPAFASGGGEMLPGGMWYQTNFAMNKNLWL</sequence>
<gene>
    <name evidence="2" type="ORF">EST38_g5054</name>
</gene>
<feature type="region of interest" description="Disordered" evidence="1">
    <location>
        <begin position="18"/>
        <end position="40"/>
    </location>
</feature>
<proteinExistence type="predicted"/>
<reference evidence="2 3" key="1">
    <citation type="submission" date="2019-01" db="EMBL/GenBank/DDBJ databases">
        <title>Draft genome sequence of Psathyrella aberdarensis IHI B618.</title>
        <authorList>
            <person name="Buettner E."/>
            <person name="Kellner H."/>
        </authorList>
    </citation>
    <scope>NUCLEOTIDE SEQUENCE [LARGE SCALE GENOMIC DNA]</scope>
    <source>
        <strain evidence="2 3">IHI B618</strain>
    </source>
</reference>
<comment type="caution">
    <text evidence="2">The sequence shown here is derived from an EMBL/GenBank/DDBJ whole genome shotgun (WGS) entry which is preliminary data.</text>
</comment>
<name>A0A4Q2DLG3_9AGAR</name>
<evidence type="ECO:0000256" key="1">
    <source>
        <dbReference type="SAM" id="MobiDB-lite"/>
    </source>
</evidence>
<dbReference type="Proteomes" id="UP000290288">
    <property type="component" value="Unassembled WGS sequence"/>
</dbReference>
<organism evidence="2 3">
    <name type="scientific">Candolleomyces aberdarensis</name>
    <dbReference type="NCBI Taxonomy" id="2316362"/>
    <lineage>
        <taxon>Eukaryota</taxon>
        <taxon>Fungi</taxon>
        <taxon>Dikarya</taxon>
        <taxon>Basidiomycota</taxon>
        <taxon>Agaricomycotina</taxon>
        <taxon>Agaricomycetes</taxon>
        <taxon>Agaricomycetidae</taxon>
        <taxon>Agaricales</taxon>
        <taxon>Agaricineae</taxon>
        <taxon>Psathyrellaceae</taxon>
        <taxon>Candolleomyces</taxon>
    </lineage>
</organism>
<accession>A0A4Q2DLG3</accession>
<evidence type="ECO:0000313" key="3">
    <source>
        <dbReference type="Proteomes" id="UP000290288"/>
    </source>
</evidence>
<protein>
    <submittedName>
        <fullName evidence="2">Uncharacterized protein</fullName>
    </submittedName>
</protein>